<sequence length="222" mass="24377">MTIEIIPAILASSRAAFKRKLQLMEGVAPAVQVDIMDGKLVPNETWHEAGDVAAWKYHFRYELHLMVEDPIPEIERWKSVRGFTRAIIHAEAPIRITQALNWIQDHGLEAGLAISPGTSLAAVEQHLKRVDMALVMGGKPGFSGQRHNPKRLDVVRNIRKRYPNLPIGFDIGVNARTVPALVAAGATRLCAASAIFQNRSPKLAYKKLLAAARDANANAPDA</sequence>
<evidence type="ECO:0000256" key="1">
    <source>
        <dbReference type="ARBA" id="ARBA00022723"/>
    </source>
</evidence>
<gene>
    <name evidence="3" type="ORF">HS096_02065</name>
</gene>
<protein>
    <recommendedName>
        <fullName evidence="5">Ribulose-phosphate 3-epimerase</fullName>
    </recommendedName>
</protein>
<evidence type="ECO:0000313" key="3">
    <source>
        <dbReference type="EMBL" id="MBE7525156.1"/>
    </source>
</evidence>
<dbReference type="InterPro" id="IPR011060">
    <property type="entry name" value="RibuloseP-bd_barrel"/>
</dbReference>
<evidence type="ECO:0000313" key="4">
    <source>
        <dbReference type="Proteomes" id="UP000710385"/>
    </source>
</evidence>
<dbReference type="EMBL" id="JABTTY010000001">
    <property type="protein sequence ID" value="MBE7525156.1"/>
    <property type="molecule type" value="Genomic_DNA"/>
</dbReference>
<evidence type="ECO:0008006" key="5">
    <source>
        <dbReference type="Google" id="ProtNLM"/>
    </source>
</evidence>
<dbReference type="SUPFAM" id="SSF51366">
    <property type="entry name" value="Ribulose-phoshate binding barrel"/>
    <property type="match status" value="1"/>
</dbReference>
<keyword evidence="2" id="KW-0413">Isomerase</keyword>
<dbReference type="Pfam" id="PF00834">
    <property type="entry name" value="Ribul_P_3_epim"/>
    <property type="match status" value="1"/>
</dbReference>
<proteinExistence type="predicted"/>
<name>A0A928TQE1_UNCKA</name>
<evidence type="ECO:0000256" key="2">
    <source>
        <dbReference type="ARBA" id="ARBA00023235"/>
    </source>
</evidence>
<accession>A0A928TQE1</accession>
<dbReference type="GO" id="GO:0005975">
    <property type="term" value="P:carbohydrate metabolic process"/>
    <property type="evidence" value="ECO:0007669"/>
    <property type="project" value="InterPro"/>
</dbReference>
<comment type="caution">
    <text evidence="3">The sequence shown here is derived from an EMBL/GenBank/DDBJ whole genome shotgun (WGS) entry which is preliminary data.</text>
</comment>
<keyword evidence="1" id="KW-0479">Metal-binding</keyword>
<dbReference type="GO" id="GO:0046872">
    <property type="term" value="F:metal ion binding"/>
    <property type="evidence" value="ECO:0007669"/>
    <property type="project" value="UniProtKB-KW"/>
</dbReference>
<dbReference type="InterPro" id="IPR013785">
    <property type="entry name" value="Aldolase_TIM"/>
</dbReference>
<dbReference type="Gene3D" id="3.20.20.70">
    <property type="entry name" value="Aldolase class I"/>
    <property type="match status" value="1"/>
</dbReference>
<dbReference type="Proteomes" id="UP000710385">
    <property type="component" value="Unassembled WGS sequence"/>
</dbReference>
<dbReference type="AlphaFoldDB" id="A0A928TQE1"/>
<dbReference type="PANTHER" id="PTHR11749">
    <property type="entry name" value="RIBULOSE-5-PHOSPHATE-3-EPIMERASE"/>
    <property type="match status" value="1"/>
</dbReference>
<organism evidence="3 4">
    <name type="scientific">candidate division WWE3 bacterium</name>
    <dbReference type="NCBI Taxonomy" id="2053526"/>
    <lineage>
        <taxon>Bacteria</taxon>
        <taxon>Katanobacteria</taxon>
    </lineage>
</organism>
<dbReference type="InterPro" id="IPR000056">
    <property type="entry name" value="Ribul_P_3_epim-like"/>
</dbReference>
<dbReference type="GO" id="GO:0016857">
    <property type="term" value="F:racemase and epimerase activity, acting on carbohydrates and derivatives"/>
    <property type="evidence" value="ECO:0007669"/>
    <property type="project" value="InterPro"/>
</dbReference>
<reference evidence="3" key="1">
    <citation type="submission" date="2020-05" db="EMBL/GenBank/DDBJ databases">
        <title>High-Quality Genomes of Partial-Nitritation/Anammox System by Hierarchical Clustering Based Hybrid Assembly.</title>
        <authorList>
            <person name="Liu L."/>
            <person name="Wang Y."/>
            <person name="Che Y."/>
            <person name="Chen Y."/>
            <person name="Xia Y."/>
            <person name="Luo R."/>
            <person name="Cheng S.H."/>
            <person name="Zheng C."/>
            <person name="Zhang T."/>
        </authorList>
    </citation>
    <scope>NUCLEOTIDE SEQUENCE</scope>
    <source>
        <strain evidence="3">H1_PAT1</strain>
    </source>
</reference>